<dbReference type="GeneID" id="63702642"/>
<dbReference type="AlphaFoldDB" id="A0A017S0I8"/>
<protein>
    <submittedName>
        <fullName evidence="1">Uncharacterized protein</fullName>
    </submittedName>
</protein>
<dbReference type="RefSeq" id="XP_040634056.1">
    <property type="nucleotide sequence ID" value="XM_040787518.1"/>
</dbReference>
<proteinExistence type="predicted"/>
<dbReference type="EMBL" id="KK088461">
    <property type="protein sequence ID" value="EYE90366.1"/>
    <property type="molecule type" value="Genomic_DNA"/>
</dbReference>
<reference evidence="2" key="1">
    <citation type="journal article" date="2014" name="Nat. Commun.">
        <title>Genomic adaptations of the halophilic Dead Sea filamentous fungus Eurotium rubrum.</title>
        <authorList>
            <person name="Kis-Papo T."/>
            <person name="Weig A.R."/>
            <person name="Riley R."/>
            <person name="Persoh D."/>
            <person name="Salamov A."/>
            <person name="Sun H."/>
            <person name="Lipzen A."/>
            <person name="Wasser S.P."/>
            <person name="Rambold G."/>
            <person name="Grigoriev I.V."/>
            <person name="Nevo E."/>
        </authorList>
    </citation>
    <scope>NUCLEOTIDE SEQUENCE [LARGE SCALE GENOMIC DNA]</scope>
    <source>
        <strain evidence="2">CBS 135680</strain>
    </source>
</reference>
<dbReference type="OrthoDB" id="5576763at2759"/>
<sequence length="116" mass="13333">MFPRRIRGLLRTCTILSRLEPLLTRSSVTRHIGTYTLPARAGGIQSSQLGFAEHFLFKSEGRWMWEDAKGRCDILAATDKYFEFWRWEALKALSAWGLCGRGGLSDESGWWWGVYS</sequence>
<dbReference type="Proteomes" id="UP000019804">
    <property type="component" value="Unassembled WGS sequence"/>
</dbReference>
<keyword evidence="2" id="KW-1185">Reference proteome</keyword>
<gene>
    <name evidence="1" type="ORF">EURHEDRAFT_550449</name>
</gene>
<evidence type="ECO:0000313" key="2">
    <source>
        <dbReference type="Proteomes" id="UP000019804"/>
    </source>
</evidence>
<evidence type="ECO:0000313" key="1">
    <source>
        <dbReference type="EMBL" id="EYE90366.1"/>
    </source>
</evidence>
<dbReference type="HOGENOM" id="CLU_2096401_0_0_1"/>
<organism evidence="1 2">
    <name type="scientific">Aspergillus ruber (strain CBS 135680)</name>
    <dbReference type="NCBI Taxonomy" id="1388766"/>
    <lineage>
        <taxon>Eukaryota</taxon>
        <taxon>Fungi</taxon>
        <taxon>Dikarya</taxon>
        <taxon>Ascomycota</taxon>
        <taxon>Pezizomycotina</taxon>
        <taxon>Eurotiomycetes</taxon>
        <taxon>Eurotiomycetidae</taxon>
        <taxon>Eurotiales</taxon>
        <taxon>Aspergillaceae</taxon>
        <taxon>Aspergillus</taxon>
        <taxon>Aspergillus subgen. Aspergillus</taxon>
    </lineage>
</organism>
<accession>A0A017S0I8</accession>
<name>A0A017S0I8_ASPRC</name>